<dbReference type="EMBL" id="SNSC02000025">
    <property type="protein sequence ID" value="TID13619.1"/>
    <property type="molecule type" value="Genomic_DNA"/>
</dbReference>
<dbReference type="PRINTS" id="PR00463">
    <property type="entry name" value="EP450I"/>
</dbReference>
<keyword evidence="4" id="KW-0408">Iron</keyword>
<dbReference type="Proteomes" id="UP000298493">
    <property type="component" value="Unassembled WGS sequence"/>
</dbReference>
<dbReference type="CDD" id="cd00302">
    <property type="entry name" value="cytochrome_P450"/>
    <property type="match status" value="1"/>
</dbReference>
<sequence>MLCKSCYKAVTSPVAGCRMSQYLKMLGYETLKTVFPRKRCSSRWRLFLQSRFINSIPRYGAQLSLTEVRLSFQKGGLFLERLDFGVINLSSEANRVALFEDKRLNLGGGYFLLTGRSAGPTSDGQSFGNYFDNSFKNVLRGDQLARNFPNVLDDLRNRLNALAEDPTGITDPFKSVYEIVFQLTMRTLGCDEVANDPNLVEETMRLNRTMESVATPIAIMFPWFPSPDVIRNIYAGTKLYMIFDRVAKARRAEGRKEEDAIQALLDQGVLGVVIGSLFAGHLNSRINAAWVLIYLAANPKWQQKVREEIDLVAGKYRVDSSVPLMEQLFSLAMKTWETEFSLIEVCLRDSIRLQQVGTFLRQNTSGHTVKIGDALVPDAAFVSYPVADIHHDPEVYQDPEKSGETPCLGMRFAKLEQVLITAFWLAMFEYQIVDKNGNDRDCKREYEGFLRTAPKSKYIYAGHSILASLVKKVQRDYELASRPFKASRLLFLEASLASLFEASNPTIGIDRVRDSDLLITGEHTPEWNFPIQACDCSLGEKNGPKPGPSQREHR</sequence>
<dbReference type="Gene3D" id="1.10.630.10">
    <property type="entry name" value="Cytochrome P450"/>
    <property type="match status" value="1"/>
</dbReference>
<dbReference type="GO" id="GO:0020037">
    <property type="term" value="F:heme binding"/>
    <property type="evidence" value="ECO:0007669"/>
    <property type="project" value="InterPro"/>
</dbReference>
<dbReference type="InterPro" id="IPR050529">
    <property type="entry name" value="CYP450_sterol_14alpha_dmase"/>
</dbReference>
<reference evidence="5 6" key="1">
    <citation type="submission" date="2019-04" db="EMBL/GenBank/DDBJ databases">
        <title>High contiguity whole genome sequence and gene annotation resource for two Venturia nashicola isolates.</title>
        <authorList>
            <person name="Prokchorchik M."/>
            <person name="Won K."/>
            <person name="Lee Y."/>
            <person name="Choi E.D."/>
            <person name="Segonzac C."/>
            <person name="Sohn K.H."/>
        </authorList>
    </citation>
    <scope>NUCLEOTIDE SEQUENCE [LARGE SCALE GENOMIC DNA]</scope>
    <source>
        <strain evidence="5 6">PRI2</strain>
    </source>
</reference>
<evidence type="ECO:0000313" key="5">
    <source>
        <dbReference type="EMBL" id="TID13619.1"/>
    </source>
</evidence>
<dbReference type="InterPro" id="IPR036396">
    <property type="entry name" value="Cyt_P450_sf"/>
</dbReference>
<dbReference type="InterPro" id="IPR001128">
    <property type="entry name" value="Cyt_P450"/>
</dbReference>
<comment type="caution">
    <text evidence="5">The sequence shown here is derived from an EMBL/GenBank/DDBJ whole genome shotgun (WGS) entry which is preliminary data.</text>
</comment>
<comment type="similarity">
    <text evidence="1">Belongs to the cytochrome P450 family.</text>
</comment>
<evidence type="ECO:0000256" key="4">
    <source>
        <dbReference type="ARBA" id="ARBA00023004"/>
    </source>
</evidence>
<dbReference type="STRING" id="86259.A0A4Z1NGC2"/>
<protein>
    <submittedName>
        <fullName evidence="5">Cytochrome P450</fullName>
    </submittedName>
</protein>
<keyword evidence="2" id="KW-0349">Heme</keyword>
<evidence type="ECO:0000256" key="2">
    <source>
        <dbReference type="ARBA" id="ARBA00022617"/>
    </source>
</evidence>
<dbReference type="GO" id="GO:0005506">
    <property type="term" value="F:iron ion binding"/>
    <property type="evidence" value="ECO:0007669"/>
    <property type="project" value="InterPro"/>
</dbReference>
<dbReference type="PANTHER" id="PTHR24304:SF2">
    <property type="entry name" value="24-HYDROXYCHOLESTEROL 7-ALPHA-HYDROXYLASE"/>
    <property type="match status" value="1"/>
</dbReference>
<dbReference type="Pfam" id="PF00067">
    <property type="entry name" value="p450"/>
    <property type="match status" value="1"/>
</dbReference>
<accession>A0A4Z1NGC2</accession>
<gene>
    <name evidence="5" type="ORF">E6O75_ATG01597</name>
</gene>
<name>A0A4Z1NGC2_9PEZI</name>
<dbReference type="PANTHER" id="PTHR24304">
    <property type="entry name" value="CYTOCHROME P450 FAMILY 7"/>
    <property type="match status" value="1"/>
</dbReference>
<evidence type="ECO:0000256" key="1">
    <source>
        <dbReference type="ARBA" id="ARBA00010617"/>
    </source>
</evidence>
<organism evidence="5 6">
    <name type="scientific">Venturia nashicola</name>
    <dbReference type="NCBI Taxonomy" id="86259"/>
    <lineage>
        <taxon>Eukaryota</taxon>
        <taxon>Fungi</taxon>
        <taxon>Dikarya</taxon>
        <taxon>Ascomycota</taxon>
        <taxon>Pezizomycotina</taxon>
        <taxon>Dothideomycetes</taxon>
        <taxon>Pleosporomycetidae</taxon>
        <taxon>Venturiales</taxon>
        <taxon>Venturiaceae</taxon>
        <taxon>Venturia</taxon>
    </lineage>
</organism>
<evidence type="ECO:0000256" key="3">
    <source>
        <dbReference type="ARBA" id="ARBA00022723"/>
    </source>
</evidence>
<evidence type="ECO:0000313" key="6">
    <source>
        <dbReference type="Proteomes" id="UP000298493"/>
    </source>
</evidence>
<proteinExistence type="inferred from homology"/>
<dbReference type="GO" id="GO:0004497">
    <property type="term" value="F:monooxygenase activity"/>
    <property type="evidence" value="ECO:0007669"/>
    <property type="project" value="InterPro"/>
</dbReference>
<dbReference type="GO" id="GO:0016705">
    <property type="term" value="F:oxidoreductase activity, acting on paired donors, with incorporation or reduction of molecular oxygen"/>
    <property type="evidence" value="ECO:0007669"/>
    <property type="project" value="InterPro"/>
</dbReference>
<dbReference type="SUPFAM" id="SSF48264">
    <property type="entry name" value="Cytochrome P450"/>
    <property type="match status" value="1"/>
</dbReference>
<keyword evidence="3" id="KW-0479">Metal-binding</keyword>
<dbReference type="AlphaFoldDB" id="A0A4Z1NGC2"/>
<keyword evidence="6" id="KW-1185">Reference proteome</keyword>
<dbReference type="InterPro" id="IPR002401">
    <property type="entry name" value="Cyt_P450_E_grp-I"/>
</dbReference>